<dbReference type="SUPFAM" id="SSF63829">
    <property type="entry name" value="Calcium-dependent phosphotriesterase"/>
    <property type="match status" value="2"/>
</dbReference>
<proteinExistence type="predicted"/>
<dbReference type="AlphaFoldDB" id="A0A8J7L4I2"/>
<evidence type="ECO:0000313" key="2">
    <source>
        <dbReference type="Proteomes" id="UP000599391"/>
    </source>
</evidence>
<sequence>MLKKLLIAATGAVFIALGVGEASDAASLSVIASGLDGPRGLTFAPDGSLYVTEAGTGGRGACIPAPGGIDVMCYGATGAVTRIQNGTQERVVTGLPSLALSNPQIPVSFDATGPHDIQFDSDGKAYVVVGLGSSPDQRDNVLKIPDFGQLLKIDQLNGGSSWTRLADLAAYEGLYNPDDTGSSIYNPYQNGIDSNPYTFLIQGDTAYVVDAAGNDLFKVKTDGSDLAAVSIFPQRPVTDPATGETIGMQSVPTAIATGPDGELYVGEFTGYPYPDNAARIFKIGPDNQPVVYADGFTQIIDIAFDDKGGLYVLELASTSLLSPDVIPTGALIYVNPDGDRTTIASDGLFFPTALALGSNGDIYVSNQGYFSGQGEVVRISVPESSYAASMLAFGIFITGSRLLRKQKSSSNVKSCIE</sequence>
<organism evidence="1 2">
    <name type="scientific">Atlanticothrix silvestris CENA357</name>
    <dbReference type="NCBI Taxonomy" id="1725252"/>
    <lineage>
        <taxon>Bacteria</taxon>
        <taxon>Bacillati</taxon>
        <taxon>Cyanobacteriota</taxon>
        <taxon>Cyanophyceae</taxon>
        <taxon>Nostocales</taxon>
        <taxon>Nodulariaceae</taxon>
        <taxon>Atlanticothrix</taxon>
        <taxon>Atlanticothrix silvestris</taxon>
    </lineage>
</organism>
<dbReference type="InterPro" id="IPR011042">
    <property type="entry name" value="6-blade_b-propeller_TolB-like"/>
</dbReference>
<dbReference type="Gene3D" id="2.120.10.30">
    <property type="entry name" value="TolB, C-terminal domain"/>
    <property type="match status" value="2"/>
</dbReference>
<dbReference type="Proteomes" id="UP000599391">
    <property type="component" value="Unassembled WGS sequence"/>
</dbReference>
<comment type="caution">
    <text evidence="1">The sequence shown here is derived from an EMBL/GenBank/DDBJ whole genome shotgun (WGS) entry which is preliminary data.</text>
</comment>
<name>A0A8J7L4I2_9CYAN</name>
<keyword evidence="2" id="KW-1185">Reference proteome</keyword>
<dbReference type="EMBL" id="JAECZB010000090">
    <property type="protein sequence ID" value="MBH8555024.1"/>
    <property type="molecule type" value="Genomic_DNA"/>
</dbReference>
<gene>
    <name evidence="1" type="ORF">I8751_22285</name>
</gene>
<dbReference type="RefSeq" id="WP_214441253.1">
    <property type="nucleotide sequence ID" value="NZ_JAECZB010000090.1"/>
</dbReference>
<reference evidence="1 2" key="1">
    <citation type="journal article" date="2021" name="Int. J. Syst. Evol. Microbiol.">
        <title>Amazonocrinis nigriterrae gen. nov., sp. nov., Atlanticothrix silvestris gen. nov., sp. nov. and Dendronalium phyllosphericum gen. nov., sp. nov., nostocacean cyanobacteria from Brazilian environments.</title>
        <authorList>
            <person name="Alvarenga D.O."/>
            <person name="Andreote A.P.D."/>
            <person name="Branco L.H.Z."/>
            <person name="Delbaje E."/>
            <person name="Cruz R.B."/>
            <person name="Varani A.M."/>
            <person name="Fiore M.F."/>
        </authorList>
    </citation>
    <scope>NUCLEOTIDE SEQUENCE [LARGE SCALE GENOMIC DNA]</scope>
    <source>
        <strain evidence="1 2">CENA357</strain>
    </source>
</reference>
<accession>A0A8J7L4I2</accession>
<dbReference type="NCBIfam" id="NF033206">
    <property type="entry name" value="ScyE_fam"/>
    <property type="match status" value="1"/>
</dbReference>
<evidence type="ECO:0000313" key="1">
    <source>
        <dbReference type="EMBL" id="MBH8555024.1"/>
    </source>
</evidence>
<protein>
    <submittedName>
        <fullName evidence="1">ScyD/ScyE family protein</fullName>
    </submittedName>
</protein>
<dbReference type="InterPro" id="IPR048031">
    <property type="entry name" value="ScyD/ScyE-like"/>
</dbReference>